<proteinExistence type="predicted"/>
<dbReference type="CDD" id="cd00077">
    <property type="entry name" value="HDc"/>
    <property type="match status" value="1"/>
</dbReference>
<dbReference type="Gene3D" id="3.30.450.40">
    <property type="match status" value="1"/>
</dbReference>
<dbReference type="RefSeq" id="WP_345465871.1">
    <property type="nucleotide sequence ID" value="NZ_BAABRP010000010.1"/>
</dbReference>
<dbReference type="Proteomes" id="UP001401887">
    <property type="component" value="Unassembled WGS sequence"/>
</dbReference>
<dbReference type="SMART" id="SM00471">
    <property type="entry name" value="HDc"/>
    <property type="match status" value="1"/>
</dbReference>
<dbReference type="InterPro" id="IPR052020">
    <property type="entry name" value="Cyclic_di-GMP/3'3'-cGAMP_PDE"/>
</dbReference>
<organism evidence="2 3">
    <name type="scientific">Deinococcus carri</name>
    <dbReference type="NCBI Taxonomy" id="1211323"/>
    <lineage>
        <taxon>Bacteria</taxon>
        <taxon>Thermotogati</taxon>
        <taxon>Deinococcota</taxon>
        <taxon>Deinococci</taxon>
        <taxon>Deinococcales</taxon>
        <taxon>Deinococcaceae</taxon>
        <taxon>Deinococcus</taxon>
    </lineage>
</organism>
<dbReference type="InterPro" id="IPR006675">
    <property type="entry name" value="HDIG_dom"/>
</dbReference>
<reference evidence="2 3" key="1">
    <citation type="submission" date="2024-02" db="EMBL/GenBank/DDBJ databases">
        <title>Deinococcus carri NBRC 110142.</title>
        <authorList>
            <person name="Ichikawa N."/>
            <person name="Katano-Makiyama Y."/>
            <person name="Hidaka K."/>
        </authorList>
    </citation>
    <scope>NUCLEOTIDE SEQUENCE [LARGE SCALE GENOMIC DNA]</scope>
    <source>
        <strain evidence="2 3">NBRC 110142</strain>
    </source>
</reference>
<dbReference type="Gene3D" id="1.10.3210.10">
    <property type="entry name" value="Hypothetical protein af1432"/>
    <property type="match status" value="1"/>
</dbReference>
<gene>
    <name evidence="2" type="ORF">Dcar01_02618</name>
</gene>
<dbReference type="InterPro" id="IPR037522">
    <property type="entry name" value="HD_GYP_dom"/>
</dbReference>
<name>A0ABP9W949_9DEIO</name>
<comment type="caution">
    <text evidence="2">The sequence shown here is derived from an EMBL/GenBank/DDBJ whole genome shotgun (WGS) entry which is preliminary data.</text>
</comment>
<evidence type="ECO:0000313" key="2">
    <source>
        <dbReference type="EMBL" id="GAA5513869.1"/>
    </source>
</evidence>
<dbReference type="SUPFAM" id="SSF109604">
    <property type="entry name" value="HD-domain/PDEase-like"/>
    <property type="match status" value="1"/>
</dbReference>
<sequence>MSPRSTPTTSQSAWSGQPQEDQADLAALLELSQAMLGAQTAAEVEEVLTRLSVRLLETRYALFLRYWQEQDVLRVTTQAGQYAAELGTVLYRGQGLSWQAALGPEAVLRVHRDALPPQAVLQPGTPRQSALFAPLRTSGGRLLGILTVGRIAPDFTRRDETLLATFANAGTVTLERIYQTQQANATRDGALLALGLALEARDYETQGHTSRTVTLAQELGGRLGLEAAELDALRQGAYLHDIGKLSVPDSVLLKPGPLTPAERTVMQEHVRTGEALVRHIPTIPAGVLAVIRSHHERWDGQGYPDGLPGEAIPLLARIFAVVDVFDALTHQRPYHAARPIEEALALIRAEAGHHFDPAVVAAFLELLGDGASEPTPAPPTP</sequence>
<feature type="domain" description="HD-GYP" evidence="1">
    <location>
        <begin position="183"/>
        <end position="379"/>
    </location>
</feature>
<dbReference type="Pfam" id="PF13487">
    <property type="entry name" value="HD_5"/>
    <property type="match status" value="1"/>
</dbReference>
<dbReference type="NCBIfam" id="TIGR00277">
    <property type="entry name" value="HDIG"/>
    <property type="match status" value="1"/>
</dbReference>
<dbReference type="InterPro" id="IPR003018">
    <property type="entry name" value="GAF"/>
</dbReference>
<dbReference type="SUPFAM" id="SSF55781">
    <property type="entry name" value="GAF domain-like"/>
    <property type="match status" value="1"/>
</dbReference>
<dbReference type="Pfam" id="PF01590">
    <property type="entry name" value="GAF"/>
    <property type="match status" value="1"/>
</dbReference>
<dbReference type="InterPro" id="IPR029016">
    <property type="entry name" value="GAF-like_dom_sf"/>
</dbReference>
<protein>
    <recommendedName>
        <fullName evidence="1">HD-GYP domain-containing protein</fullName>
    </recommendedName>
</protein>
<evidence type="ECO:0000313" key="3">
    <source>
        <dbReference type="Proteomes" id="UP001401887"/>
    </source>
</evidence>
<keyword evidence="3" id="KW-1185">Reference proteome</keyword>
<dbReference type="PANTHER" id="PTHR45228:SF8">
    <property type="entry name" value="TWO-COMPONENT RESPONSE REGULATOR-RELATED"/>
    <property type="match status" value="1"/>
</dbReference>
<dbReference type="PROSITE" id="PS51832">
    <property type="entry name" value="HD_GYP"/>
    <property type="match status" value="1"/>
</dbReference>
<dbReference type="PANTHER" id="PTHR45228">
    <property type="entry name" value="CYCLIC DI-GMP PHOSPHODIESTERASE TM_0186-RELATED"/>
    <property type="match status" value="1"/>
</dbReference>
<dbReference type="InterPro" id="IPR003607">
    <property type="entry name" value="HD/PDEase_dom"/>
</dbReference>
<evidence type="ECO:0000259" key="1">
    <source>
        <dbReference type="PROSITE" id="PS51832"/>
    </source>
</evidence>
<accession>A0ABP9W949</accession>
<dbReference type="EMBL" id="BAABRP010000010">
    <property type="protein sequence ID" value="GAA5513869.1"/>
    <property type="molecule type" value="Genomic_DNA"/>
</dbReference>